<accession>A0AAV2EMI5</accession>
<evidence type="ECO:0000256" key="1">
    <source>
        <dbReference type="SAM" id="SignalP"/>
    </source>
</evidence>
<dbReference type="Proteomes" id="UP001497516">
    <property type="component" value="Chromosome 5"/>
</dbReference>
<dbReference type="AlphaFoldDB" id="A0AAV2EMI5"/>
<sequence length="129" mass="13761">MEKIIMKLAFLVALLVFTFGEKNMNGVECRTVSTNDEPLSCATPCQSPNCSCVRGICLCNESEMSGENNIKAVESRPVSTNNKPLSCATPCQSPNCSCVGGICLCNEPHAVAAHLNPTPLEADGQRKLN</sequence>
<name>A0AAV2EMI5_9ROSI</name>
<feature type="signal peptide" evidence="1">
    <location>
        <begin position="1"/>
        <end position="20"/>
    </location>
</feature>
<evidence type="ECO:0000313" key="3">
    <source>
        <dbReference type="Proteomes" id="UP001497516"/>
    </source>
</evidence>
<dbReference type="EMBL" id="OZ034818">
    <property type="protein sequence ID" value="CAL1387196.1"/>
    <property type="molecule type" value="Genomic_DNA"/>
</dbReference>
<keyword evidence="1" id="KW-0732">Signal</keyword>
<evidence type="ECO:0000313" key="2">
    <source>
        <dbReference type="EMBL" id="CAL1387196.1"/>
    </source>
</evidence>
<gene>
    <name evidence="2" type="ORF">LTRI10_LOCUS28194</name>
</gene>
<proteinExistence type="predicted"/>
<feature type="chain" id="PRO_5043943026" evidence="1">
    <location>
        <begin position="21"/>
        <end position="129"/>
    </location>
</feature>
<organism evidence="2 3">
    <name type="scientific">Linum trigynum</name>
    <dbReference type="NCBI Taxonomy" id="586398"/>
    <lineage>
        <taxon>Eukaryota</taxon>
        <taxon>Viridiplantae</taxon>
        <taxon>Streptophyta</taxon>
        <taxon>Embryophyta</taxon>
        <taxon>Tracheophyta</taxon>
        <taxon>Spermatophyta</taxon>
        <taxon>Magnoliopsida</taxon>
        <taxon>eudicotyledons</taxon>
        <taxon>Gunneridae</taxon>
        <taxon>Pentapetalae</taxon>
        <taxon>rosids</taxon>
        <taxon>fabids</taxon>
        <taxon>Malpighiales</taxon>
        <taxon>Linaceae</taxon>
        <taxon>Linum</taxon>
    </lineage>
</organism>
<protein>
    <submittedName>
        <fullName evidence="2">Uncharacterized protein</fullName>
    </submittedName>
</protein>
<keyword evidence="3" id="KW-1185">Reference proteome</keyword>
<reference evidence="2 3" key="1">
    <citation type="submission" date="2024-04" db="EMBL/GenBank/DDBJ databases">
        <authorList>
            <person name="Fracassetti M."/>
        </authorList>
    </citation>
    <scope>NUCLEOTIDE SEQUENCE [LARGE SCALE GENOMIC DNA]</scope>
</reference>